<reference evidence="10" key="1">
    <citation type="submission" date="2022-11" db="UniProtKB">
        <authorList>
            <consortium name="WormBaseParasite"/>
        </authorList>
    </citation>
    <scope>IDENTIFICATION</scope>
</reference>
<dbReference type="GO" id="GO:0017056">
    <property type="term" value="F:structural constituent of nuclear pore"/>
    <property type="evidence" value="ECO:0007669"/>
    <property type="project" value="InterPro"/>
</dbReference>
<proteinExistence type="predicted"/>
<keyword evidence="7" id="KW-0539">Nucleus</keyword>
<keyword evidence="6" id="KW-0906">Nuclear pore complex</keyword>
<sequence length="423" mass="44298">MTSTGGFQLPAFGAVKMPAATTSATTTSATGSLFGAPSAPAASTGVAFPPSSTSTIGVGLGGISSNLATSGSNAVGGVGTASGDAKPSEGKVPQELVVLVDELRKRLKENKDLSDQIATTSIEHIKSVGDEVKDASKAVAAVDATIRKLNTKSTALAEEARNDVRQAETVQRRHETIPTHSLGANAQPIHYLHSLVDYYEQLLTVYRDQLVTVESFVASRLNDETSDDLSSEQLLGHLKRMDETFKHVAANAYHVHSHIDDVKDNFMQYRRELYGATVPNPFDKKKEGKLPSRIEGPDPFTSPSQSVLMNMAQLLGRNNANQQTNAAPPFGSSALFAPTQPTFSGFGASTSTAPIFKPFGATTTTTAASSTPAFPSFGTTTAATTSAPTTTSQPAFNFGNTISSSIGGTLFSGSATKPFGKPF</sequence>
<dbReference type="GO" id="GO:0015031">
    <property type="term" value="P:protein transport"/>
    <property type="evidence" value="ECO:0007669"/>
    <property type="project" value="UniProtKB-KW"/>
</dbReference>
<evidence type="ECO:0000256" key="6">
    <source>
        <dbReference type="ARBA" id="ARBA00023132"/>
    </source>
</evidence>
<evidence type="ECO:0000256" key="7">
    <source>
        <dbReference type="ARBA" id="ARBA00023242"/>
    </source>
</evidence>
<evidence type="ECO:0000256" key="4">
    <source>
        <dbReference type="ARBA" id="ARBA00022927"/>
    </source>
</evidence>
<comment type="subcellular location">
    <subcellularLocation>
        <location evidence="1">Nucleus</location>
        <location evidence="1">Nuclear pore complex</location>
    </subcellularLocation>
</comment>
<keyword evidence="9" id="KW-1185">Reference proteome</keyword>
<dbReference type="PANTHER" id="PTHR13437">
    <property type="entry name" value="NUCLEOPORIN P58/P45 NUCLEOPORIN-LIKE PROTEIN 1"/>
    <property type="match status" value="1"/>
</dbReference>
<keyword evidence="5" id="KW-0811">Translocation</keyword>
<organism evidence="9 10">
    <name type="scientific">Plectus sambesii</name>
    <dbReference type="NCBI Taxonomy" id="2011161"/>
    <lineage>
        <taxon>Eukaryota</taxon>
        <taxon>Metazoa</taxon>
        <taxon>Ecdysozoa</taxon>
        <taxon>Nematoda</taxon>
        <taxon>Chromadorea</taxon>
        <taxon>Plectida</taxon>
        <taxon>Plectina</taxon>
        <taxon>Plectoidea</taxon>
        <taxon>Plectidae</taxon>
        <taxon>Plectus</taxon>
    </lineage>
</organism>
<feature type="compositionally biased region" description="Basic and acidic residues" evidence="8">
    <location>
        <begin position="282"/>
        <end position="296"/>
    </location>
</feature>
<dbReference type="WBParaSite" id="PSAMB.scaffold1573size29856.g13834.t1">
    <property type="protein sequence ID" value="PSAMB.scaffold1573size29856.g13834.t1"/>
    <property type="gene ID" value="PSAMB.scaffold1573size29856.g13834"/>
</dbReference>
<evidence type="ECO:0000256" key="3">
    <source>
        <dbReference type="ARBA" id="ARBA00022816"/>
    </source>
</evidence>
<evidence type="ECO:0000256" key="2">
    <source>
        <dbReference type="ARBA" id="ARBA00022448"/>
    </source>
</evidence>
<dbReference type="AlphaFoldDB" id="A0A914V5S3"/>
<dbReference type="Proteomes" id="UP000887566">
    <property type="component" value="Unplaced"/>
</dbReference>
<dbReference type="InterPro" id="IPR024882">
    <property type="entry name" value="NUP58/p45/49"/>
</dbReference>
<keyword evidence="4" id="KW-0653">Protein transport</keyword>
<evidence type="ECO:0000313" key="9">
    <source>
        <dbReference type="Proteomes" id="UP000887566"/>
    </source>
</evidence>
<dbReference type="GO" id="GO:0008139">
    <property type="term" value="F:nuclear localization sequence binding"/>
    <property type="evidence" value="ECO:0007669"/>
    <property type="project" value="InterPro"/>
</dbReference>
<evidence type="ECO:0000256" key="1">
    <source>
        <dbReference type="ARBA" id="ARBA00004567"/>
    </source>
</evidence>
<dbReference type="Gene3D" id="6.10.140.1350">
    <property type="match status" value="1"/>
</dbReference>
<protein>
    <submittedName>
        <fullName evidence="10">Nucleoporin p58/p45</fullName>
    </submittedName>
</protein>
<name>A0A914V5S3_9BILA</name>
<dbReference type="PANTHER" id="PTHR13437:SF2">
    <property type="entry name" value="NUCLEOPORIN P58_P45"/>
    <property type="match status" value="1"/>
</dbReference>
<dbReference type="Pfam" id="PF15967">
    <property type="entry name" value="Nucleoporin_FG2"/>
    <property type="match status" value="1"/>
</dbReference>
<keyword evidence="3" id="KW-0509">mRNA transport</keyword>
<keyword evidence="2" id="KW-0813">Transport</keyword>
<accession>A0A914V5S3</accession>
<evidence type="ECO:0000256" key="5">
    <source>
        <dbReference type="ARBA" id="ARBA00023010"/>
    </source>
</evidence>
<dbReference type="GO" id="GO:0005643">
    <property type="term" value="C:nuclear pore"/>
    <property type="evidence" value="ECO:0007669"/>
    <property type="project" value="UniProtKB-SubCell"/>
</dbReference>
<dbReference type="GO" id="GO:0051028">
    <property type="term" value="P:mRNA transport"/>
    <property type="evidence" value="ECO:0007669"/>
    <property type="project" value="UniProtKB-KW"/>
</dbReference>
<evidence type="ECO:0000313" key="10">
    <source>
        <dbReference type="WBParaSite" id="PSAMB.scaffold1573size29856.g13834.t1"/>
    </source>
</evidence>
<feature type="region of interest" description="Disordered" evidence="8">
    <location>
        <begin position="278"/>
        <end position="300"/>
    </location>
</feature>
<evidence type="ECO:0000256" key="8">
    <source>
        <dbReference type="SAM" id="MobiDB-lite"/>
    </source>
</evidence>